<gene>
    <name evidence="2" type="ordered locus">Dshi_3080</name>
</gene>
<dbReference type="Proteomes" id="UP000006833">
    <property type="component" value="Chromosome"/>
</dbReference>
<dbReference type="Gene3D" id="2.40.420.20">
    <property type="match status" value="1"/>
</dbReference>
<dbReference type="PANTHER" id="PTHR30469:SF15">
    <property type="entry name" value="HLYD FAMILY OF SECRETION PROTEINS"/>
    <property type="match status" value="1"/>
</dbReference>
<evidence type="ECO:0000256" key="1">
    <source>
        <dbReference type="SAM" id="Coils"/>
    </source>
</evidence>
<dbReference type="OrthoDB" id="7626141at2"/>
<sequence length="487" mass="51382">MRFLTRSLVGLVLLSLTLGLLGLGGLILSDAITARNADAPASSTARERVYAASVMTLEPEVVTPVLTVFGEIRSRRTLELRASSAGVITALHPSFEEGGRVAAGEVLAQIDPADAETALQKARNDLAEARATLADAERSLVLATDDVAAAQAQLDLQRRALARQRDLLARGVGTEANVEGAELAEAAALQSLLSRRTALAAVEARIDQARTQIARREIEVAEAARDLEDTTLTAAFDGTLSGTAAVIGGRVAANEKLADLIDPTALEVAFRTSATQYLRLLDDSGRLRDTEVEVTLEVLGEAIRATAQLNRAAARVGEGQTGRLLFARLDDAPAFRPGDFVTVTAPEPPVEDAVVLPATAVAPDGSVLLLGAEDRLEVGRVEILRRQGDEMIVRVGGHAGREVVTERAPVLGAGIKVRPIRATPEGAVTAASTEMLTLDPDRRARLIAFVEGNDRMPAEAKARLVAQLAEDQVPAAVVARLESRMGS</sequence>
<dbReference type="GO" id="GO:0015562">
    <property type="term" value="F:efflux transmembrane transporter activity"/>
    <property type="evidence" value="ECO:0007669"/>
    <property type="project" value="TreeGrafter"/>
</dbReference>
<proteinExistence type="predicted"/>
<dbReference type="eggNOG" id="COG0845">
    <property type="taxonomic scope" value="Bacteria"/>
</dbReference>
<reference evidence="3" key="1">
    <citation type="journal article" date="2010" name="ISME J.">
        <title>The complete genome sequence of the algal symbiont Dinoroseobacter shibae: a hitchhiker's guide to life in the sea.</title>
        <authorList>
            <person name="Wagner-Dobler I."/>
            <person name="Ballhausen B."/>
            <person name="Berger M."/>
            <person name="Brinkhoff T."/>
            <person name="Buchholz I."/>
            <person name="Bunk B."/>
            <person name="Cypionka H."/>
            <person name="Daniel R."/>
            <person name="Drepper T."/>
            <person name="Gerdts G."/>
            <person name="Hahnke S."/>
            <person name="Han C."/>
            <person name="Jahn D."/>
            <person name="Kalhoefer D."/>
            <person name="Kiss H."/>
            <person name="Klenk H.P."/>
            <person name="Kyrpides N."/>
            <person name="Liebl W."/>
            <person name="Liesegang H."/>
            <person name="Meincke L."/>
            <person name="Pati A."/>
            <person name="Petersen J."/>
            <person name="Piekarski T."/>
            <person name="Pommerenke C."/>
            <person name="Pradella S."/>
            <person name="Pukall R."/>
            <person name="Rabus R."/>
            <person name="Stackebrandt E."/>
            <person name="Thole S."/>
            <person name="Thompson L."/>
            <person name="Tielen P."/>
            <person name="Tomasch J."/>
            <person name="von Jan M."/>
            <person name="Wanphrut N."/>
            <person name="Wichels A."/>
            <person name="Zech H."/>
            <person name="Simon M."/>
        </authorList>
    </citation>
    <scope>NUCLEOTIDE SEQUENCE [LARGE SCALE GENOMIC DNA]</scope>
    <source>
        <strain evidence="3">DSM 16493 / NCIMB 14021 / DFL 12</strain>
    </source>
</reference>
<dbReference type="KEGG" id="dsh:Dshi_3080"/>
<dbReference type="RefSeq" id="WP_012179741.1">
    <property type="nucleotide sequence ID" value="NC_009952.1"/>
</dbReference>
<protein>
    <submittedName>
        <fullName evidence="2">Efflux transporter</fullName>
    </submittedName>
</protein>
<accession>A8LL64</accession>
<keyword evidence="3" id="KW-1185">Reference proteome</keyword>
<dbReference type="PANTHER" id="PTHR30469">
    <property type="entry name" value="MULTIDRUG RESISTANCE PROTEIN MDTA"/>
    <property type="match status" value="1"/>
</dbReference>
<evidence type="ECO:0000313" key="2">
    <source>
        <dbReference type="EMBL" id="ABV94813.1"/>
    </source>
</evidence>
<dbReference type="SUPFAM" id="SSF111369">
    <property type="entry name" value="HlyD-like secretion proteins"/>
    <property type="match status" value="2"/>
</dbReference>
<feature type="coiled-coil region" evidence="1">
    <location>
        <begin position="119"/>
        <end position="153"/>
    </location>
</feature>
<dbReference type="HOGENOM" id="CLU_579777_0_0_5"/>
<dbReference type="EMBL" id="CP000830">
    <property type="protein sequence ID" value="ABV94813.1"/>
    <property type="molecule type" value="Genomic_DNA"/>
</dbReference>
<dbReference type="Gene3D" id="2.40.50.100">
    <property type="match status" value="1"/>
</dbReference>
<evidence type="ECO:0000313" key="3">
    <source>
        <dbReference type="Proteomes" id="UP000006833"/>
    </source>
</evidence>
<keyword evidence="1" id="KW-0175">Coiled coil</keyword>
<feature type="coiled-coil region" evidence="1">
    <location>
        <begin position="199"/>
        <end position="226"/>
    </location>
</feature>
<dbReference type="STRING" id="398580.Dshi_3080"/>
<dbReference type="Gene3D" id="1.10.287.470">
    <property type="entry name" value="Helix hairpin bin"/>
    <property type="match status" value="1"/>
</dbReference>
<name>A8LL64_DINSH</name>
<organism evidence="2 3">
    <name type="scientific">Dinoroseobacter shibae (strain DSM 16493 / NCIMB 14021 / DFL 12)</name>
    <dbReference type="NCBI Taxonomy" id="398580"/>
    <lineage>
        <taxon>Bacteria</taxon>
        <taxon>Pseudomonadati</taxon>
        <taxon>Pseudomonadota</taxon>
        <taxon>Alphaproteobacteria</taxon>
        <taxon>Rhodobacterales</taxon>
        <taxon>Roseobacteraceae</taxon>
        <taxon>Dinoroseobacter</taxon>
    </lineage>
</organism>
<dbReference type="AlphaFoldDB" id="A8LL64"/>
<dbReference type="GO" id="GO:1990281">
    <property type="term" value="C:efflux pump complex"/>
    <property type="evidence" value="ECO:0007669"/>
    <property type="project" value="TreeGrafter"/>
</dbReference>